<dbReference type="PANTHER" id="PTHR46600:SF11">
    <property type="entry name" value="THAP DOMAIN-CONTAINING PROTEIN 10"/>
    <property type="match status" value="1"/>
</dbReference>
<dbReference type="InterPro" id="IPR038441">
    <property type="entry name" value="THAP_Znf_sf"/>
</dbReference>
<dbReference type="OrthoDB" id="7312725at2759"/>
<evidence type="ECO:0000256" key="1">
    <source>
        <dbReference type="ARBA" id="ARBA00022723"/>
    </source>
</evidence>
<evidence type="ECO:0000313" key="5">
    <source>
        <dbReference type="EMBL" id="CAB3997999.1"/>
    </source>
</evidence>
<organism evidence="5 6">
    <name type="scientific">Paramuricea clavata</name>
    <name type="common">Red gorgonian</name>
    <name type="synonym">Violescent sea-whip</name>
    <dbReference type="NCBI Taxonomy" id="317549"/>
    <lineage>
        <taxon>Eukaryota</taxon>
        <taxon>Metazoa</taxon>
        <taxon>Cnidaria</taxon>
        <taxon>Anthozoa</taxon>
        <taxon>Octocorallia</taxon>
        <taxon>Malacalcyonacea</taxon>
        <taxon>Plexauridae</taxon>
        <taxon>Paramuricea</taxon>
    </lineage>
</organism>
<dbReference type="EMBL" id="CACRXK020003244">
    <property type="protein sequence ID" value="CAB3997999.1"/>
    <property type="molecule type" value="Genomic_DNA"/>
</dbReference>
<dbReference type="InterPro" id="IPR006612">
    <property type="entry name" value="THAP_Znf"/>
</dbReference>
<keyword evidence="3" id="KW-0862">Zinc</keyword>
<proteinExistence type="predicted"/>
<evidence type="ECO:0000256" key="2">
    <source>
        <dbReference type="ARBA" id="ARBA00022771"/>
    </source>
</evidence>
<dbReference type="AlphaFoldDB" id="A0A7D9DZI5"/>
<evidence type="ECO:0000313" key="6">
    <source>
        <dbReference type="Proteomes" id="UP001152795"/>
    </source>
</evidence>
<keyword evidence="6" id="KW-1185">Reference proteome</keyword>
<dbReference type="PROSITE" id="PS50950">
    <property type="entry name" value="ZF_THAP"/>
    <property type="match status" value="1"/>
</dbReference>
<sequence length="263" mass="30282">MYCPVYGCNSDSQYTSEIRFFRFPNDKSVDQQYRRKAWIEFSKRKAFKPSSSTRICSLHFAEDAYEQGQSPQFLKRIQCNETFRIQLKREALSTLNKPLIDPSTSKTRTYTERRQRTKGITDLLNPESSTSKADEEFYCTVELDALPSICTSEQTHEPEIFLHDSLLRTKSTQTTFKPFKPVSRSVRTQTLADATSTCFQTWKPVTRSIKTQTLGDTTSTFFHTDSEARPVNEVVDNMAYQGKSLNIEQIQTNYTATTATEED</sequence>
<dbReference type="InterPro" id="IPR026516">
    <property type="entry name" value="THAP1/10"/>
</dbReference>
<reference evidence="5" key="1">
    <citation type="submission" date="2020-04" db="EMBL/GenBank/DDBJ databases">
        <authorList>
            <person name="Alioto T."/>
            <person name="Alioto T."/>
            <person name="Gomez Garrido J."/>
        </authorList>
    </citation>
    <scope>NUCLEOTIDE SEQUENCE</scope>
    <source>
        <strain evidence="5">A484AB</strain>
    </source>
</reference>
<accession>A0A7D9DZI5</accession>
<dbReference type="GO" id="GO:0008270">
    <property type="term" value="F:zinc ion binding"/>
    <property type="evidence" value="ECO:0007669"/>
    <property type="project" value="UniProtKB-KW"/>
</dbReference>
<dbReference type="SUPFAM" id="SSF57716">
    <property type="entry name" value="Glucocorticoid receptor-like (DNA-binding domain)"/>
    <property type="match status" value="1"/>
</dbReference>
<keyword evidence="2" id="KW-0863">Zinc-finger</keyword>
<evidence type="ECO:0000256" key="4">
    <source>
        <dbReference type="ARBA" id="ARBA00023125"/>
    </source>
</evidence>
<evidence type="ECO:0000256" key="3">
    <source>
        <dbReference type="ARBA" id="ARBA00022833"/>
    </source>
</evidence>
<feature type="non-terminal residue" evidence="5">
    <location>
        <position position="263"/>
    </location>
</feature>
<keyword evidence="4" id="KW-0238">DNA-binding</keyword>
<dbReference type="Pfam" id="PF05485">
    <property type="entry name" value="THAP"/>
    <property type="match status" value="1"/>
</dbReference>
<name>A0A7D9DZI5_PARCT</name>
<dbReference type="PANTHER" id="PTHR46600">
    <property type="entry name" value="THAP DOMAIN-CONTAINING"/>
    <property type="match status" value="1"/>
</dbReference>
<gene>
    <name evidence="5" type="ORF">PACLA_8A035644</name>
</gene>
<dbReference type="SMART" id="SM00980">
    <property type="entry name" value="THAP"/>
    <property type="match status" value="1"/>
</dbReference>
<dbReference type="Proteomes" id="UP001152795">
    <property type="component" value="Unassembled WGS sequence"/>
</dbReference>
<protein>
    <submittedName>
        <fullName evidence="5">THAP domain-containing 1-like</fullName>
    </submittedName>
</protein>
<dbReference type="GO" id="GO:0043565">
    <property type="term" value="F:sequence-specific DNA binding"/>
    <property type="evidence" value="ECO:0007669"/>
    <property type="project" value="InterPro"/>
</dbReference>
<dbReference type="Gene3D" id="6.20.210.20">
    <property type="entry name" value="THAP domain"/>
    <property type="match status" value="1"/>
</dbReference>
<comment type="caution">
    <text evidence="5">The sequence shown here is derived from an EMBL/GenBank/DDBJ whole genome shotgun (WGS) entry which is preliminary data.</text>
</comment>
<keyword evidence="1" id="KW-0479">Metal-binding</keyword>